<sequence>MRTRIRSQFQKFPLYFNPPFSFSASMTEAAIRSNIPGIRLS</sequence>
<proteinExistence type="predicted"/>
<name>A0A2P2N179_RHIMU</name>
<reference evidence="1" key="1">
    <citation type="submission" date="2018-02" db="EMBL/GenBank/DDBJ databases">
        <title>Rhizophora mucronata_Transcriptome.</title>
        <authorList>
            <person name="Meera S.P."/>
            <person name="Sreeshan A."/>
            <person name="Augustine A."/>
        </authorList>
    </citation>
    <scope>NUCLEOTIDE SEQUENCE</scope>
    <source>
        <tissue evidence="1">Leaf</tissue>
    </source>
</reference>
<organism evidence="1">
    <name type="scientific">Rhizophora mucronata</name>
    <name type="common">Asiatic mangrove</name>
    <dbReference type="NCBI Taxonomy" id="61149"/>
    <lineage>
        <taxon>Eukaryota</taxon>
        <taxon>Viridiplantae</taxon>
        <taxon>Streptophyta</taxon>
        <taxon>Embryophyta</taxon>
        <taxon>Tracheophyta</taxon>
        <taxon>Spermatophyta</taxon>
        <taxon>Magnoliopsida</taxon>
        <taxon>eudicotyledons</taxon>
        <taxon>Gunneridae</taxon>
        <taxon>Pentapetalae</taxon>
        <taxon>rosids</taxon>
        <taxon>fabids</taxon>
        <taxon>Malpighiales</taxon>
        <taxon>Rhizophoraceae</taxon>
        <taxon>Rhizophora</taxon>
    </lineage>
</organism>
<dbReference type="AlphaFoldDB" id="A0A2P2N179"/>
<dbReference type="EMBL" id="GGEC01055736">
    <property type="protein sequence ID" value="MBX36220.1"/>
    <property type="molecule type" value="Transcribed_RNA"/>
</dbReference>
<evidence type="ECO:0000313" key="1">
    <source>
        <dbReference type="EMBL" id="MBX36220.1"/>
    </source>
</evidence>
<accession>A0A2P2N179</accession>
<protein>
    <submittedName>
        <fullName evidence="1">Uncharacterized protein</fullName>
    </submittedName>
</protein>